<feature type="transmembrane region" description="Helical" evidence="5">
    <location>
        <begin position="396"/>
        <end position="415"/>
    </location>
</feature>
<evidence type="ECO:0000256" key="4">
    <source>
        <dbReference type="ARBA" id="ARBA00023136"/>
    </source>
</evidence>
<gene>
    <name evidence="6" type="ORF">MAR_001399</name>
</gene>
<dbReference type="InterPro" id="IPR036259">
    <property type="entry name" value="MFS_trans_sf"/>
</dbReference>
<evidence type="ECO:0000313" key="6">
    <source>
        <dbReference type="EMBL" id="WAR19561.1"/>
    </source>
</evidence>
<organism evidence="6 7">
    <name type="scientific">Mya arenaria</name>
    <name type="common">Soft-shell clam</name>
    <dbReference type="NCBI Taxonomy" id="6604"/>
    <lineage>
        <taxon>Eukaryota</taxon>
        <taxon>Metazoa</taxon>
        <taxon>Spiralia</taxon>
        <taxon>Lophotrochozoa</taxon>
        <taxon>Mollusca</taxon>
        <taxon>Bivalvia</taxon>
        <taxon>Autobranchia</taxon>
        <taxon>Heteroconchia</taxon>
        <taxon>Euheterodonta</taxon>
        <taxon>Imparidentia</taxon>
        <taxon>Neoheterodontei</taxon>
        <taxon>Myida</taxon>
        <taxon>Myoidea</taxon>
        <taxon>Myidae</taxon>
        <taxon>Mya</taxon>
    </lineage>
</organism>
<comment type="subcellular location">
    <subcellularLocation>
        <location evidence="1">Membrane</location>
        <topology evidence="1">Multi-pass membrane protein</topology>
    </subcellularLocation>
</comment>
<feature type="transmembrane region" description="Helical" evidence="5">
    <location>
        <begin position="24"/>
        <end position="45"/>
    </location>
</feature>
<dbReference type="Gene3D" id="1.20.1250.20">
    <property type="entry name" value="MFS general substrate transporter like domains"/>
    <property type="match status" value="1"/>
</dbReference>
<feature type="transmembrane region" description="Helical" evidence="5">
    <location>
        <begin position="369"/>
        <end position="390"/>
    </location>
</feature>
<evidence type="ECO:0000256" key="2">
    <source>
        <dbReference type="ARBA" id="ARBA00022692"/>
    </source>
</evidence>
<dbReference type="InterPro" id="IPR011701">
    <property type="entry name" value="MFS"/>
</dbReference>
<dbReference type="Pfam" id="PF07690">
    <property type="entry name" value="MFS_1"/>
    <property type="match status" value="1"/>
</dbReference>
<evidence type="ECO:0000313" key="7">
    <source>
        <dbReference type="Proteomes" id="UP001164746"/>
    </source>
</evidence>
<dbReference type="PANTHER" id="PTHR23507:SF1">
    <property type="entry name" value="FI18259P1-RELATED"/>
    <property type="match status" value="1"/>
</dbReference>
<feature type="transmembrane region" description="Helical" evidence="5">
    <location>
        <begin position="220"/>
        <end position="241"/>
    </location>
</feature>
<keyword evidence="7" id="KW-1185">Reference proteome</keyword>
<protein>
    <submittedName>
        <fullName evidence="6">PCFT-like protein</fullName>
    </submittedName>
</protein>
<feature type="transmembrane region" description="Helical" evidence="5">
    <location>
        <begin position="96"/>
        <end position="118"/>
    </location>
</feature>
<sequence length="425" mass="47026">MDEVVNKKEKGQLAGGRVLSWRRFLVGPVMMLYMTGYMISFYTVIEYTDAYWSHRKHKEAKLADNVTSSENKCKVNASDPAYKVEDEATSSASEYIVYYSLAQGLPGIISNLVLGAYTDAFGRRFLLGIGITGTTVRLMLSVIIIYFDANLLYFVGAYFIEGCTGQFTTVTLACFAYMGDITDTPSKRTYGMAYVAICLTASSTIATFIAGYLIETFGTFVAIAVSAVLIVLAFITMVVLLPESYPPRKRTKSRSIKTMLKNSASFFVTNDDRNNRWKYQLLFTAHALSEFGFLVCGDAVLYDPSVLLEFQESWTVHGRSHPRGVCVRNWAGGRLSKVPTGCGTRHALNCLIRRLLPVRGVSCLRYDALYRHVGALFSALAAVDITVNLLSTASTGTIYSVTVNYVRGAVFYVLVGMEMTSFTLL</sequence>
<feature type="transmembrane region" description="Helical" evidence="5">
    <location>
        <begin position="153"/>
        <end position="178"/>
    </location>
</feature>
<feature type="transmembrane region" description="Helical" evidence="5">
    <location>
        <begin position="190"/>
        <end position="214"/>
    </location>
</feature>
<evidence type="ECO:0000256" key="1">
    <source>
        <dbReference type="ARBA" id="ARBA00004141"/>
    </source>
</evidence>
<feature type="non-terminal residue" evidence="6">
    <location>
        <position position="1"/>
    </location>
</feature>
<keyword evidence="2 5" id="KW-0812">Transmembrane</keyword>
<name>A0ABY7FF34_MYAAR</name>
<accession>A0ABY7FF34</accession>
<dbReference type="SUPFAM" id="SSF103473">
    <property type="entry name" value="MFS general substrate transporter"/>
    <property type="match status" value="1"/>
</dbReference>
<keyword evidence="4 5" id="KW-0472">Membrane</keyword>
<proteinExistence type="predicted"/>
<evidence type="ECO:0000256" key="5">
    <source>
        <dbReference type="SAM" id="Phobius"/>
    </source>
</evidence>
<evidence type="ECO:0000256" key="3">
    <source>
        <dbReference type="ARBA" id="ARBA00022989"/>
    </source>
</evidence>
<keyword evidence="3 5" id="KW-1133">Transmembrane helix</keyword>
<reference evidence="6" key="1">
    <citation type="submission" date="2022-11" db="EMBL/GenBank/DDBJ databases">
        <title>Centuries of genome instability and evolution in soft-shell clam transmissible cancer (bioRxiv).</title>
        <authorList>
            <person name="Hart S.F.M."/>
            <person name="Yonemitsu M.A."/>
            <person name="Giersch R.M."/>
            <person name="Beal B.F."/>
            <person name="Arriagada G."/>
            <person name="Davis B.W."/>
            <person name="Ostrander E.A."/>
            <person name="Goff S.P."/>
            <person name="Metzger M.J."/>
        </authorList>
    </citation>
    <scope>NUCLEOTIDE SEQUENCE</scope>
    <source>
        <strain evidence="6">MELC-2E11</strain>
        <tissue evidence="6">Siphon/mantle</tissue>
    </source>
</reference>
<dbReference type="EMBL" id="CP111022">
    <property type="protein sequence ID" value="WAR19561.1"/>
    <property type="molecule type" value="Genomic_DNA"/>
</dbReference>
<feature type="transmembrane region" description="Helical" evidence="5">
    <location>
        <begin position="125"/>
        <end position="147"/>
    </location>
</feature>
<dbReference type="Proteomes" id="UP001164746">
    <property type="component" value="Chromosome 11"/>
</dbReference>
<dbReference type="PANTHER" id="PTHR23507">
    <property type="entry name" value="ZGC:174356"/>
    <property type="match status" value="1"/>
</dbReference>